<keyword evidence="1" id="KW-0418">Kinase</keyword>
<organism evidence="1">
    <name type="scientific">Siphoviridae sp. ct0106</name>
    <dbReference type="NCBI Taxonomy" id="2825290"/>
    <lineage>
        <taxon>Viruses</taxon>
        <taxon>Duplodnaviria</taxon>
        <taxon>Heunggongvirae</taxon>
        <taxon>Uroviricota</taxon>
        <taxon>Caudoviricetes</taxon>
    </lineage>
</organism>
<reference evidence="1" key="1">
    <citation type="journal article" date="2021" name="Proc. Natl. Acad. Sci. U.S.A.">
        <title>A Catalog of Tens of Thousands of Viruses from Human Metagenomes Reveals Hidden Associations with Chronic Diseases.</title>
        <authorList>
            <person name="Tisza M.J."/>
            <person name="Buck C.B."/>
        </authorList>
    </citation>
    <scope>NUCLEOTIDE SEQUENCE</scope>
    <source>
        <strain evidence="1">Ct0106</strain>
    </source>
</reference>
<dbReference type="GO" id="GO:0016301">
    <property type="term" value="F:kinase activity"/>
    <property type="evidence" value="ECO:0007669"/>
    <property type="project" value="UniProtKB-KW"/>
</dbReference>
<accession>A0A8S5P6Q9</accession>
<name>A0A8S5P6Q9_9CAUD</name>
<keyword evidence="1" id="KW-0808">Transferase</keyword>
<evidence type="ECO:0000313" key="1">
    <source>
        <dbReference type="EMBL" id="DAE02115.1"/>
    </source>
</evidence>
<sequence length="223" mass="24548">MDYYVNSVDQLNEAIDAGADFADYIRLQDGTDLTGANVPRDLDLRIVKGGHVTVDSSLPAWFVFEYDCSLTVIWDGVCALSFGEPYSGVSASVRLVGWPEGGSELHALREILERYGGTVLVGEDDAHRPCERVALSDVQVSGPPHYVWLGEALVANGAPENTKDLQSWDLLDALFPDNPHLWNVGKYLTRFGRKGDAGKRVEDLRKAATYLERAIKAEERHAG</sequence>
<protein>
    <submittedName>
        <fullName evidence="1">Nucelotide kinase</fullName>
    </submittedName>
</protein>
<dbReference type="EMBL" id="BK015341">
    <property type="protein sequence ID" value="DAE02115.1"/>
    <property type="molecule type" value="Genomic_DNA"/>
</dbReference>
<proteinExistence type="predicted"/>